<keyword evidence="3" id="KW-1185">Reference proteome</keyword>
<dbReference type="RefSeq" id="WP_102626075.1">
    <property type="nucleotide sequence ID" value="NZ_PDOH01000050.1"/>
</dbReference>
<gene>
    <name evidence="2" type="ORF">C1H66_01075</name>
</gene>
<reference evidence="2 3" key="1">
    <citation type="submission" date="2018-01" db="EMBL/GenBank/DDBJ databases">
        <title>Halomonas endophytica sp. nov., isolated from storage liquid in the stems of Populus euphratica.</title>
        <authorList>
            <person name="Chen C."/>
        </authorList>
    </citation>
    <scope>NUCLEOTIDE SEQUENCE [LARGE SCALE GENOMIC DNA]</scope>
    <source>
        <strain evidence="2 3">DSM 26881</strain>
    </source>
</reference>
<dbReference type="EMBL" id="PNRE01000008">
    <property type="protein sequence ID" value="PMR71864.1"/>
    <property type="molecule type" value="Genomic_DNA"/>
</dbReference>
<dbReference type="OrthoDB" id="6163228at2"/>
<sequence length="261" mass="28519">MTTSAPYIEAFGSPAVGKSYVTHRLVMSPLLRQAPVLTEAFPLAGSRRVGRVTRKLCLSLRYLPSLLSRADGLVSLVRRTPWMSAAGAVRALANWVQLLAMIQHLHRKRAPILLCQGIFQAVWSLRFRAEPPAGRGFPMREWIEFSLSLMPSRPIVVLHVVAAPAVIRRRQAERTDGQSVMDRSGHEQEAASQRSAHIVQEILAELLSLEAEGRLRIVTFRNDAAEMAPDRLSSLAVELGLDEGKPGAAVNEGAAGLPTAP</sequence>
<dbReference type="Proteomes" id="UP000235346">
    <property type="component" value="Unassembled WGS sequence"/>
</dbReference>
<protein>
    <submittedName>
        <fullName evidence="2">Uncharacterized protein</fullName>
    </submittedName>
</protein>
<evidence type="ECO:0000313" key="2">
    <source>
        <dbReference type="EMBL" id="PMR71864.1"/>
    </source>
</evidence>
<feature type="region of interest" description="Disordered" evidence="1">
    <location>
        <begin position="172"/>
        <end position="191"/>
    </location>
</feature>
<organism evidence="2 3">
    <name type="scientific">Halomonas heilongjiangensis</name>
    <dbReference type="NCBI Taxonomy" id="1387883"/>
    <lineage>
        <taxon>Bacteria</taxon>
        <taxon>Pseudomonadati</taxon>
        <taxon>Pseudomonadota</taxon>
        <taxon>Gammaproteobacteria</taxon>
        <taxon>Oceanospirillales</taxon>
        <taxon>Halomonadaceae</taxon>
        <taxon>Halomonas</taxon>
    </lineage>
</organism>
<comment type="caution">
    <text evidence="2">The sequence shown here is derived from an EMBL/GenBank/DDBJ whole genome shotgun (WGS) entry which is preliminary data.</text>
</comment>
<evidence type="ECO:0000256" key="1">
    <source>
        <dbReference type="SAM" id="MobiDB-lite"/>
    </source>
</evidence>
<name>A0A2N7TUK1_9GAMM</name>
<dbReference type="AlphaFoldDB" id="A0A2N7TUK1"/>
<accession>A0A2N7TUK1</accession>
<evidence type="ECO:0000313" key="3">
    <source>
        <dbReference type="Proteomes" id="UP000235346"/>
    </source>
</evidence>
<proteinExistence type="predicted"/>